<dbReference type="EMBL" id="JAINUF010000001">
    <property type="protein sequence ID" value="KAJ8382157.1"/>
    <property type="molecule type" value="Genomic_DNA"/>
</dbReference>
<gene>
    <name evidence="1" type="ORF">SKAU_G00029350</name>
</gene>
<evidence type="ECO:0000313" key="1">
    <source>
        <dbReference type="EMBL" id="KAJ8382157.1"/>
    </source>
</evidence>
<dbReference type="Proteomes" id="UP001152622">
    <property type="component" value="Chromosome 1"/>
</dbReference>
<evidence type="ECO:0000313" key="2">
    <source>
        <dbReference type="Proteomes" id="UP001152622"/>
    </source>
</evidence>
<sequence>MGVSEGEAGVFLLLRVFVSMGNAERDSQSSFRGETKVIFGEERKRKFSELRAARNAAVPRYPFYRSAWRNAEVPDCKKPRHPSSV</sequence>
<name>A0A9Q1GF90_SYNKA</name>
<accession>A0A9Q1GF90</accession>
<comment type="caution">
    <text evidence="1">The sequence shown here is derived from an EMBL/GenBank/DDBJ whole genome shotgun (WGS) entry which is preliminary data.</text>
</comment>
<organism evidence="1 2">
    <name type="scientific">Synaphobranchus kaupii</name>
    <name type="common">Kaup's arrowtooth eel</name>
    <dbReference type="NCBI Taxonomy" id="118154"/>
    <lineage>
        <taxon>Eukaryota</taxon>
        <taxon>Metazoa</taxon>
        <taxon>Chordata</taxon>
        <taxon>Craniata</taxon>
        <taxon>Vertebrata</taxon>
        <taxon>Euteleostomi</taxon>
        <taxon>Actinopterygii</taxon>
        <taxon>Neopterygii</taxon>
        <taxon>Teleostei</taxon>
        <taxon>Anguilliformes</taxon>
        <taxon>Synaphobranchidae</taxon>
        <taxon>Synaphobranchus</taxon>
    </lineage>
</organism>
<reference evidence="1" key="1">
    <citation type="journal article" date="2023" name="Science">
        <title>Genome structures resolve the early diversification of teleost fishes.</title>
        <authorList>
            <person name="Parey E."/>
            <person name="Louis A."/>
            <person name="Montfort J."/>
            <person name="Bouchez O."/>
            <person name="Roques C."/>
            <person name="Iampietro C."/>
            <person name="Lluch J."/>
            <person name="Castinel A."/>
            <person name="Donnadieu C."/>
            <person name="Desvignes T."/>
            <person name="Floi Bucao C."/>
            <person name="Jouanno E."/>
            <person name="Wen M."/>
            <person name="Mejri S."/>
            <person name="Dirks R."/>
            <person name="Jansen H."/>
            <person name="Henkel C."/>
            <person name="Chen W.J."/>
            <person name="Zahm M."/>
            <person name="Cabau C."/>
            <person name="Klopp C."/>
            <person name="Thompson A.W."/>
            <person name="Robinson-Rechavi M."/>
            <person name="Braasch I."/>
            <person name="Lecointre G."/>
            <person name="Bobe J."/>
            <person name="Postlethwait J.H."/>
            <person name="Berthelot C."/>
            <person name="Roest Crollius H."/>
            <person name="Guiguen Y."/>
        </authorList>
    </citation>
    <scope>NUCLEOTIDE SEQUENCE</scope>
    <source>
        <strain evidence="1">WJC10195</strain>
    </source>
</reference>
<protein>
    <submittedName>
        <fullName evidence="1">Uncharacterized protein</fullName>
    </submittedName>
</protein>
<keyword evidence="2" id="KW-1185">Reference proteome</keyword>
<proteinExistence type="predicted"/>
<dbReference type="AlphaFoldDB" id="A0A9Q1GF90"/>